<dbReference type="SUPFAM" id="SSF46785">
    <property type="entry name" value="Winged helix' DNA-binding domain"/>
    <property type="match status" value="1"/>
</dbReference>
<dbReference type="PANTHER" id="PTHR33164:SF99">
    <property type="entry name" value="MARR FAMILY REGULATORY PROTEIN"/>
    <property type="match status" value="1"/>
</dbReference>
<dbReference type="InterPro" id="IPR039422">
    <property type="entry name" value="MarR/SlyA-like"/>
</dbReference>
<dbReference type="AlphaFoldDB" id="A0A931C2Y3"/>
<evidence type="ECO:0000259" key="1">
    <source>
        <dbReference type="PROSITE" id="PS50995"/>
    </source>
</evidence>
<dbReference type="Proteomes" id="UP000598146">
    <property type="component" value="Unassembled WGS sequence"/>
</dbReference>
<dbReference type="GO" id="GO:0006950">
    <property type="term" value="P:response to stress"/>
    <property type="evidence" value="ECO:0007669"/>
    <property type="project" value="TreeGrafter"/>
</dbReference>
<sequence length="153" mass="16345">MCQTLSVRDDLQDLPVLLLSAARALVDGIDTGVRARGFTDLRPAHGFAFVRLSGTGATVGELAEHLEITKQAASQMADELVNKGYVERRPHPSDARARLLVLTAKGVACTRAADAAAEETLRPWAEALPAGQLAALRAALLRLATPGRIRPTW</sequence>
<organism evidence="2 3">
    <name type="scientific">Actinoplanes aureus</name>
    <dbReference type="NCBI Taxonomy" id="2792083"/>
    <lineage>
        <taxon>Bacteria</taxon>
        <taxon>Bacillati</taxon>
        <taxon>Actinomycetota</taxon>
        <taxon>Actinomycetes</taxon>
        <taxon>Micromonosporales</taxon>
        <taxon>Micromonosporaceae</taxon>
        <taxon>Actinoplanes</taxon>
    </lineage>
</organism>
<dbReference type="PANTHER" id="PTHR33164">
    <property type="entry name" value="TRANSCRIPTIONAL REGULATOR, MARR FAMILY"/>
    <property type="match status" value="1"/>
</dbReference>
<dbReference type="EMBL" id="JADQTO010000001">
    <property type="protein sequence ID" value="MBG0560136.1"/>
    <property type="molecule type" value="Genomic_DNA"/>
</dbReference>
<evidence type="ECO:0000313" key="2">
    <source>
        <dbReference type="EMBL" id="MBG0560136.1"/>
    </source>
</evidence>
<protein>
    <submittedName>
        <fullName evidence="2">MarR family transcriptional regulator</fullName>
    </submittedName>
</protein>
<feature type="domain" description="HTH marR-type" evidence="1">
    <location>
        <begin position="11"/>
        <end position="145"/>
    </location>
</feature>
<comment type="caution">
    <text evidence="2">The sequence shown here is derived from an EMBL/GenBank/DDBJ whole genome shotgun (WGS) entry which is preliminary data.</text>
</comment>
<keyword evidence="3" id="KW-1185">Reference proteome</keyword>
<name>A0A931C2Y3_9ACTN</name>
<dbReference type="Gene3D" id="1.10.10.10">
    <property type="entry name" value="Winged helix-like DNA-binding domain superfamily/Winged helix DNA-binding domain"/>
    <property type="match status" value="1"/>
</dbReference>
<dbReference type="Pfam" id="PF12802">
    <property type="entry name" value="MarR_2"/>
    <property type="match status" value="1"/>
</dbReference>
<dbReference type="PROSITE" id="PS50995">
    <property type="entry name" value="HTH_MARR_2"/>
    <property type="match status" value="1"/>
</dbReference>
<dbReference type="SMART" id="SM00347">
    <property type="entry name" value="HTH_MARR"/>
    <property type="match status" value="1"/>
</dbReference>
<dbReference type="InterPro" id="IPR036388">
    <property type="entry name" value="WH-like_DNA-bd_sf"/>
</dbReference>
<proteinExistence type="predicted"/>
<accession>A0A931C2Y3</accession>
<dbReference type="GO" id="GO:0003700">
    <property type="term" value="F:DNA-binding transcription factor activity"/>
    <property type="evidence" value="ECO:0007669"/>
    <property type="project" value="InterPro"/>
</dbReference>
<dbReference type="PRINTS" id="PR00598">
    <property type="entry name" value="HTHMARR"/>
</dbReference>
<dbReference type="InterPro" id="IPR000835">
    <property type="entry name" value="HTH_MarR-typ"/>
</dbReference>
<dbReference type="InterPro" id="IPR036390">
    <property type="entry name" value="WH_DNA-bd_sf"/>
</dbReference>
<reference evidence="2" key="1">
    <citation type="submission" date="2020-11" db="EMBL/GenBank/DDBJ databases">
        <title>Isolation and identification of active actinomycetes.</title>
        <authorList>
            <person name="Sun X."/>
        </authorList>
    </citation>
    <scope>NUCLEOTIDE SEQUENCE</scope>
    <source>
        <strain evidence="2">NEAU-A11</strain>
    </source>
</reference>
<gene>
    <name evidence="2" type="ORF">I4J89_01475</name>
</gene>
<evidence type="ECO:0000313" key="3">
    <source>
        <dbReference type="Proteomes" id="UP000598146"/>
    </source>
</evidence>